<dbReference type="EMBL" id="OU594965">
    <property type="protein sequence ID" value="CAG9286904.1"/>
    <property type="molecule type" value="Genomic_DNA"/>
</dbReference>
<dbReference type="GO" id="GO:0007165">
    <property type="term" value="P:signal transduction"/>
    <property type="evidence" value="ECO:0007669"/>
    <property type="project" value="InterPro"/>
</dbReference>
<gene>
    <name evidence="4" type="ORF">PTTT1_LOCUS33833</name>
</gene>
<evidence type="ECO:0000256" key="2">
    <source>
        <dbReference type="ARBA" id="ARBA00022801"/>
    </source>
</evidence>
<organism evidence="4">
    <name type="scientific">Phaeodactylum tricornutum</name>
    <name type="common">Diatom</name>
    <dbReference type="NCBI Taxonomy" id="2850"/>
    <lineage>
        <taxon>Eukaryota</taxon>
        <taxon>Sar</taxon>
        <taxon>Stramenopiles</taxon>
        <taxon>Ochrophyta</taxon>
        <taxon>Bacillariophyta</taxon>
        <taxon>Bacillariophyceae</taxon>
        <taxon>Bacillariophycidae</taxon>
        <taxon>Naviculales</taxon>
        <taxon>Phaeodactylaceae</taxon>
        <taxon>Phaeodactylum</taxon>
    </lineage>
</organism>
<dbReference type="InterPro" id="IPR036971">
    <property type="entry name" value="PDEase_catalytic_dom_sf"/>
</dbReference>
<sequence>MYRNNSFHNFEHASHVLMSVAKLLSRIVAPTQNPARLDETESSIASRLQHDHTFGITSDPLTQFACVFSALIHDVDHPGIPNTELVTENTKLAALYGGKSVAEQNSVDLAWGLLSDDAFTALRQTICPTNNERRQISAIGGKCGHGHGRYGSGLWRSLRNARWERAFTHSIREGDGVNRKATIVIEHLLQASDVAHTMQHWHVYRKWNERLFTEMYRAYEAGRSGSNPVTFWYTGELAFLDQYVLPLARKLKECGVFGVSSDECLNYAVRNRAEWERRGAEIVSRIQKKLAEETLGK</sequence>
<dbReference type="InterPro" id="IPR003607">
    <property type="entry name" value="HD/PDEase_dom"/>
</dbReference>
<keyword evidence="2" id="KW-0378">Hydrolase</keyword>
<reference evidence="4" key="1">
    <citation type="submission" date="2022-02" db="EMBL/GenBank/DDBJ databases">
        <authorList>
            <person name="Giguere J D."/>
        </authorList>
    </citation>
    <scope>NUCLEOTIDE SEQUENCE</scope>
    <source>
        <strain evidence="4">CCAP 1055/1</strain>
    </source>
</reference>
<dbReference type="Proteomes" id="UP000836788">
    <property type="component" value="Chromosome 24"/>
</dbReference>
<dbReference type="SUPFAM" id="SSF109604">
    <property type="entry name" value="HD-domain/PDEase-like"/>
    <property type="match status" value="1"/>
</dbReference>
<dbReference type="PANTHER" id="PTHR11347">
    <property type="entry name" value="CYCLIC NUCLEOTIDE PHOSPHODIESTERASE"/>
    <property type="match status" value="1"/>
</dbReference>
<dbReference type="AlphaFoldDB" id="A0A8J9SD41"/>
<accession>A0A8J9SD41</accession>
<evidence type="ECO:0000313" key="4">
    <source>
        <dbReference type="EMBL" id="CAG9286904.1"/>
    </source>
</evidence>
<dbReference type="PROSITE" id="PS51845">
    <property type="entry name" value="PDEASE_I_2"/>
    <property type="match status" value="1"/>
</dbReference>
<proteinExistence type="predicted"/>
<dbReference type="Pfam" id="PF00233">
    <property type="entry name" value="PDEase_I"/>
    <property type="match status" value="2"/>
</dbReference>
<feature type="domain" description="PDEase" evidence="3">
    <location>
        <begin position="1"/>
        <end position="117"/>
    </location>
</feature>
<name>A0A8J9SD41_PHATR</name>
<protein>
    <recommendedName>
        <fullName evidence="3">PDEase domain-containing protein</fullName>
    </recommendedName>
</protein>
<evidence type="ECO:0000256" key="1">
    <source>
        <dbReference type="ARBA" id="ARBA00022723"/>
    </source>
</evidence>
<dbReference type="Gene3D" id="1.10.1300.10">
    <property type="entry name" value="3'5'-cyclic nucleotide phosphodiesterase, catalytic domain"/>
    <property type="match status" value="2"/>
</dbReference>
<keyword evidence="1" id="KW-0479">Metal-binding</keyword>
<dbReference type="GO" id="GO:0046872">
    <property type="term" value="F:metal ion binding"/>
    <property type="evidence" value="ECO:0007669"/>
    <property type="project" value="UniProtKB-KW"/>
</dbReference>
<dbReference type="GO" id="GO:0004114">
    <property type="term" value="F:3',5'-cyclic-nucleotide phosphodiesterase activity"/>
    <property type="evidence" value="ECO:0007669"/>
    <property type="project" value="InterPro"/>
</dbReference>
<dbReference type="SMART" id="SM00471">
    <property type="entry name" value="HDc"/>
    <property type="match status" value="1"/>
</dbReference>
<dbReference type="InterPro" id="IPR002073">
    <property type="entry name" value="PDEase_catalytic_dom"/>
</dbReference>
<evidence type="ECO:0000259" key="3">
    <source>
        <dbReference type="PROSITE" id="PS51845"/>
    </source>
</evidence>